<gene>
    <name evidence="5" type="primary">TMPRSS13_2</name>
    <name evidence="5" type="ORF">P7K49_020890</name>
</gene>
<dbReference type="Gene3D" id="2.40.10.10">
    <property type="entry name" value="Trypsin-like serine proteases"/>
    <property type="match status" value="1"/>
</dbReference>
<evidence type="ECO:0000256" key="1">
    <source>
        <dbReference type="ARBA" id="ARBA00022670"/>
    </source>
</evidence>
<keyword evidence="5" id="KW-0472">Membrane</keyword>
<dbReference type="EMBL" id="JASSZA010000010">
    <property type="protein sequence ID" value="KAK2099542.1"/>
    <property type="molecule type" value="Genomic_DNA"/>
</dbReference>
<evidence type="ECO:0000256" key="2">
    <source>
        <dbReference type="ARBA" id="ARBA00022801"/>
    </source>
</evidence>
<dbReference type="SMART" id="SM00020">
    <property type="entry name" value="Tryp_SPc"/>
    <property type="match status" value="1"/>
</dbReference>
<dbReference type="GO" id="GO:0006508">
    <property type="term" value="P:proteolysis"/>
    <property type="evidence" value="ECO:0007669"/>
    <property type="project" value="UniProtKB-KW"/>
</dbReference>
<dbReference type="InterPro" id="IPR001254">
    <property type="entry name" value="Trypsin_dom"/>
</dbReference>
<accession>A0ABQ9UR28</accession>
<dbReference type="PANTHER" id="PTHR24253:SF55">
    <property type="entry name" value="TRANSMEMBRANE PROTEASE SERINE 13"/>
    <property type="match status" value="1"/>
</dbReference>
<dbReference type="PROSITE" id="PS00134">
    <property type="entry name" value="TRYPSIN_HIS"/>
    <property type="match status" value="1"/>
</dbReference>
<name>A0ABQ9UR28_SAGOE</name>
<dbReference type="InterPro" id="IPR018114">
    <property type="entry name" value="TRYPSIN_HIS"/>
</dbReference>
<organism evidence="5 6">
    <name type="scientific">Saguinus oedipus</name>
    <name type="common">Cotton-top tamarin</name>
    <name type="synonym">Oedipomidas oedipus</name>
    <dbReference type="NCBI Taxonomy" id="9490"/>
    <lineage>
        <taxon>Eukaryota</taxon>
        <taxon>Metazoa</taxon>
        <taxon>Chordata</taxon>
        <taxon>Craniata</taxon>
        <taxon>Vertebrata</taxon>
        <taxon>Euteleostomi</taxon>
        <taxon>Mammalia</taxon>
        <taxon>Eutheria</taxon>
        <taxon>Euarchontoglires</taxon>
        <taxon>Primates</taxon>
        <taxon>Haplorrhini</taxon>
        <taxon>Platyrrhini</taxon>
        <taxon>Cebidae</taxon>
        <taxon>Callitrichinae</taxon>
        <taxon>Saguinus</taxon>
    </lineage>
</organism>
<feature type="domain" description="Peptidase S1" evidence="4">
    <location>
        <begin position="5"/>
        <end position="114"/>
    </location>
</feature>
<keyword evidence="5" id="KW-0812">Transmembrane</keyword>
<comment type="caution">
    <text evidence="5">The sequence shown here is derived from an EMBL/GenBank/DDBJ whole genome shotgun (WGS) entry which is preliminary data.</text>
</comment>
<keyword evidence="1 5" id="KW-0645">Protease</keyword>
<dbReference type="InterPro" id="IPR009003">
    <property type="entry name" value="Peptidase_S1_PA"/>
</dbReference>
<proteinExistence type="predicted"/>
<dbReference type="PANTHER" id="PTHR24253">
    <property type="entry name" value="TRANSMEMBRANE PROTEASE SERINE"/>
    <property type="match status" value="1"/>
</dbReference>
<keyword evidence="6" id="KW-1185">Reference proteome</keyword>
<dbReference type="Proteomes" id="UP001266305">
    <property type="component" value="Unassembled WGS sequence"/>
</dbReference>
<evidence type="ECO:0000256" key="3">
    <source>
        <dbReference type="ARBA" id="ARBA00023157"/>
    </source>
</evidence>
<keyword evidence="2" id="KW-0378">Hydrolase</keyword>
<dbReference type="SUPFAM" id="SSF50494">
    <property type="entry name" value="Trypsin-like serine proteases"/>
    <property type="match status" value="1"/>
</dbReference>
<protein>
    <submittedName>
        <fullName evidence="5">Transmembrane protease serine 13</fullName>
    </submittedName>
</protein>
<evidence type="ECO:0000313" key="5">
    <source>
        <dbReference type="EMBL" id="KAK2099542.1"/>
    </source>
</evidence>
<dbReference type="PRINTS" id="PR00722">
    <property type="entry name" value="CHYMOTRYPSIN"/>
</dbReference>
<evidence type="ECO:0000259" key="4">
    <source>
        <dbReference type="PROSITE" id="PS50240"/>
    </source>
</evidence>
<evidence type="ECO:0000313" key="6">
    <source>
        <dbReference type="Proteomes" id="UP001266305"/>
    </source>
</evidence>
<sequence>MTGRIVGGALASESKWPWQVSLHFGTTHICGGTLIDAQWVLTAAHCFFVTREKILEGWKVYAGTSNLHQLPEAASIAEIIINSNYTDEQDDYDIALMRLSKPLPLSALDLVSIC</sequence>
<dbReference type="GO" id="GO:0008233">
    <property type="term" value="F:peptidase activity"/>
    <property type="evidence" value="ECO:0007669"/>
    <property type="project" value="UniProtKB-KW"/>
</dbReference>
<dbReference type="InterPro" id="IPR043504">
    <property type="entry name" value="Peptidase_S1_PA_chymotrypsin"/>
</dbReference>
<dbReference type="PROSITE" id="PS50240">
    <property type="entry name" value="TRYPSIN_DOM"/>
    <property type="match status" value="1"/>
</dbReference>
<reference evidence="5 6" key="1">
    <citation type="submission" date="2023-05" db="EMBL/GenBank/DDBJ databases">
        <title>B98-5 Cell Line De Novo Hybrid Assembly: An Optical Mapping Approach.</title>
        <authorList>
            <person name="Kananen K."/>
            <person name="Auerbach J.A."/>
            <person name="Kautto E."/>
            <person name="Blachly J.S."/>
        </authorList>
    </citation>
    <scope>NUCLEOTIDE SEQUENCE [LARGE SCALE GENOMIC DNA]</scope>
    <source>
        <strain evidence="5">B95-8</strain>
        <tissue evidence="5">Cell line</tissue>
    </source>
</reference>
<keyword evidence="3" id="KW-1015">Disulfide bond</keyword>
<dbReference type="InterPro" id="IPR001314">
    <property type="entry name" value="Peptidase_S1A"/>
</dbReference>
<dbReference type="Pfam" id="PF00089">
    <property type="entry name" value="Trypsin"/>
    <property type="match status" value="1"/>
</dbReference>